<evidence type="ECO:0000313" key="2">
    <source>
        <dbReference type="EMBL" id="QNP49663.1"/>
    </source>
</evidence>
<organism evidence="2 3">
    <name type="scientific">Diaphorobacter aerolatus</name>
    <dbReference type="NCBI Taxonomy" id="1288495"/>
    <lineage>
        <taxon>Bacteria</taxon>
        <taxon>Pseudomonadati</taxon>
        <taxon>Pseudomonadota</taxon>
        <taxon>Betaproteobacteria</taxon>
        <taxon>Burkholderiales</taxon>
        <taxon>Comamonadaceae</taxon>
        <taxon>Diaphorobacter</taxon>
    </lineage>
</organism>
<dbReference type="AlphaFoldDB" id="A0A7H0GMZ7"/>
<dbReference type="KEGG" id="daer:H9K75_06880"/>
<accession>A0A7H0GMZ7</accession>
<evidence type="ECO:0008006" key="4">
    <source>
        <dbReference type="Google" id="ProtNLM"/>
    </source>
</evidence>
<sequence length="326" mass="34203">MRGMKCCTKLAMSAIVLASLAACGDDDNDDEGNPNPPDPALGVVIGGNVSGLGSGKSVVLQNNGGSDLRALQNGKFAFNNVVAQGSQYSVTVSAQPDGQNCKVTNGSGTAQGDVSNVAVECTDTNAPVDPGTGGGETASCMDNPNFRGAGNTWSITTKGRVETNKAMGLVTYRGVSAHQTHAVDTIGLEWDSYTNLIGGKFVQYGSQMLKSAPNESYFSPALEVPISLPLNQTYTQTVDVVTVQPGAAPVAVKTTLTYTYRGRETITTPLGTIETCKLELTGESTLSSLIKWTQWLGASGKYAGFHIRTQSPSETTEPDKIEMSWN</sequence>
<dbReference type="Proteomes" id="UP000516028">
    <property type="component" value="Chromosome"/>
</dbReference>
<evidence type="ECO:0000256" key="1">
    <source>
        <dbReference type="SAM" id="SignalP"/>
    </source>
</evidence>
<proteinExistence type="predicted"/>
<feature type="chain" id="PRO_5028997864" description="Lipoprotein" evidence="1">
    <location>
        <begin position="25"/>
        <end position="326"/>
    </location>
</feature>
<dbReference type="PROSITE" id="PS51257">
    <property type="entry name" value="PROKAR_LIPOPROTEIN"/>
    <property type="match status" value="1"/>
</dbReference>
<keyword evidence="3" id="KW-1185">Reference proteome</keyword>
<dbReference type="EMBL" id="CP060783">
    <property type="protein sequence ID" value="QNP49663.1"/>
    <property type="molecule type" value="Genomic_DNA"/>
</dbReference>
<gene>
    <name evidence="2" type="ORF">H9K75_06880</name>
</gene>
<keyword evidence="1" id="KW-0732">Signal</keyword>
<feature type="signal peptide" evidence="1">
    <location>
        <begin position="1"/>
        <end position="24"/>
    </location>
</feature>
<name>A0A7H0GMZ7_9BURK</name>
<protein>
    <recommendedName>
        <fullName evidence="4">Lipoprotein</fullName>
    </recommendedName>
</protein>
<reference evidence="2 3" key="1">
    <citation type="submission" date="2020-08" db="EMBL/GenBank/DDBJ databases">
        <title>Genome sequence of Diaphorobacter aerolatus KACC 16536T.</title>
        <authorList>
            <person name="Hyun D.-W."/>
            <person name="Bae J.-W."/>
        </authorList>
    </citation>
    <scope>NUCLEOTIDE SEQUENCE [LARGE SCALE GENOMIC DNA]</scope>
    <source>
        <strain evidence="2 3">KACC 16536</strain>
    </source>
</reference>
<evidence type="ECO:0000313" key="3">
    <source>
        <dbReference type="Proteomes" id="UP000516028"/>
    </source>
</evidence>